<organism evidence="1 2">
    <name type="scientific">Enterovibrio qingdaonensis</name>
    <dbReference type="NCBI Taxonomy" id="2899818"/>
    <lineage>
        <taxon>Bacteria</taxon>
        <taxon>Pseudomonadati</taxon>
        <taxon>Pseudomonadota</taxon>
        <taxon>Gammaproteobacteria</taxon>
        <taxon>Vibrionales</taxon>
        <taxon>Vibrionaceae</taxon>
        <taxon>Enterovibrio</taxon>
    </lineage>
</organism>
<comment type="caution">
    <text evidence="1">The sequence shown here is derived from an EMBL/GenBank/DDBJ whole genome shotgun (WGS) entry which is preliminary data.</text>
</comment>
<accession>A0ABT5QP51</accession>
<name>A0ABT5QP51_9GAMM</name>
<gene>
    <name evidence="1" type="ORF">LRP49_16480</name>
</gene>
<evidence type="ECO:0000313" key="1">
    <source>
        <dbReference type="EMBL" id="MDD1782771.1"/>
    </source>
</evidence>
<sequence>MWMTHCLEMSDEGVSFYVNASGLVGSAIISRSRGLKHAKGKCVRRDEKAKQLFPITTPVGSRRENIYLFISITASFFNKTVFRPSFYAFFFITLYLRDGDFS</sequence>
<dbReference type="RefSeq" id="WP_274143404.1">
    <property type="nucleotide sequence ID" value="NZ_JAJUBB010000012.1"/>
</dbReference>
<reference evidence="1" key="1">
    <citation type="submission" date="2021-12" db="EMBL/GenBank/DDBJ databases">
        <title>Enterovibrio ZSDZ35 sp. nov. and Enterovibrio ZSDZ42 sp. nov., isolated from coastal seawater in Qingdao.</title>
        <authorList>
            <person name="Zhang P."/>
        </authorList>
    </citation>
    <scope>NUCLEOTIDE SEQUENCE</scope>
    <source>
        <strain evidence="1">ZSDZ35</strain>
    </source>
</reference>
<protein>
    <submittedName>
        <fullName evidence="1">Uncharacterized protein</fullName>
    </submittedName>
</protein>
<dbReference type="Proteomes" id="UP001149821">
    <property type="component" value="Unassembled WGS sequence"/>
</dbReference>
<evidence type="ECO:0000313" key="2">
    <source>
        <dbReference type="Proteomes" id="UP001149821"/>
    </source>
</evidence>
<keyword evidence="2" id="KW-1185">Reference proteome</keyword>
<dbReference type="EMBL" id="JAJUBB010000012">
    <property type="protein sequence ID" value="MDD1782771.1"/>
    <property type="molecule type" value="Genomic_DNA"/>
</dbReference>
<proteinExistence type="predicted"/>